<sequence>MMELRVPVRSMSDLANLNRLISSHTLYIRHSYSLLISRTYLSRRQLWLNYSIHTCQWSLYIFYLPIYTRRTRLILWIISISRDMKYRNYSSTYSHSHSIHRIRITLRTNILLRSNRYY</sequence>
<feature type="transmembrane region" description="Helical" evidence="1">
    <location>
        <begin position="47"/>
        <end position="66"/>
    </location>
</feature>
<keyword evidence="1" id="KW-1133">Transmembrane helix</keyword>
<dbReference type="InParanoid" id="A0A7N5KPC1"/>
<keyword evidence="1" id="KW-0812">Transmembrane</keyword>
<dbReference type="Ensembl" id="ENSAMET00000047125.1">
    <property type="protein sequence ID" value="ENSAMEP00000042781.1"/>
    <property type="gene ID" value="ENSAMEG00000028336.1"/>
</dbReference>
<dbReference type="AlphaFoldDB" id="A0A7N5KPC1"/>
<keyword evidence="3" id="KW-1185">Reference proteome</keyword>
<organism evidence="2 3">
    <name type="scientific">Ailuropoda melanoleuca</name>
    <name type="common">Giant panda</name>
    <dbReference type="NCBI Taxonomy" id="9646"/>
    <lineage>
        <taxon>Eukaryota</taxon>
        <taxon>Metazoa</taxon>
        <taxon>Chordata</taxon>
        <taxon>Craniata</taxon>
        <taxon>Vertebrata</taxon>
        <taxon>Euteleostomi</taxon>
        <taxon>Mammalia</taxon>
        <taxon>Eutheria</taxon>
        <taxon>Laurasiatheria</taxon>
        <taxon>Carnivora</taxon>
        <taxon>Caniformia</taxon>
        <taxon>Ursidae</taxon>
        <taxon>Ailuropoda</taxon>
    </lineage>
</organism>
<reference evidence="2" key="3">
    <citation type="submission" date="2025-09" db="UniProtKB">
        <authorList>
            <consortium name="Ensembl"/>
        </authorList>
    </citation>
    <scope>IDENTIFICATION</scope>
</reference>
<keyword evidence="1" id="KW-0472">Membrane</keyword>
<reference evidence="2" key="2">
    <citation type="submission" date="2025-08" db="UniProtKB">
        <authorList>
            <consortium name="Ensembl"/>
        </authorList>
    </citation>
    <scope>IDENTIFICATION</scope>
</reference>
<reference evidence="2 3" key="1">
    <citation type="journal article" date="2010" name="Nature">
        <title>The sequence and de novo assembly of the giant panda genome.</title>
        <authorList>
            <person name="Li R."/>
            <person name="Fan W."/>
            <person name="Tian G."/>
            <person name="Zhu H."/>
            <person name="He L."/>
            <person name="Cai J."/>
            <person name="Huang Q."/>
            <person name="Cai Q."/>
            <person name="Li B."/>
            <person name="Bai Y."/>
            <person name="Zhang Z."/>
            <person name="Zhang Y."/>
            <person name="Wang W."/>
            <person name="Li J."/>
            <person name="Wei F."/>
            <person name="Li H."/>
            <person name="Jian M."/>
            <person name="Li J."/>
            <person name="Zhang Z."/>
            <person name="Nielsen R."/>
            <person name="Li D."/>
            <person name="Gu W."/>
            <person name="Yang Z."/>
            <person name="Xuan Z."/>
            <person name="Ryder O.A."/>
            <person name="Leung F.C."/>
            <person name="Zhou Y."/>
            <person name="Cao J."/>
            <person name="Sun X."/>
            <person name="Fu Y."/>
            <person name="Fang X."/>
            <person name="Guo X."/>
            <person name="Wang B."/>
            <person name="Hou R."/>
            <person name="Shen F."/>
            <person name="Mu B."/>
            <person name="Ni P."/>
            <person name="Lin R."/>
            <person name="Qian W."/>
            <person name="Wang G."/>
            <person name="Yu C."/>
            <person name="Nie W."/>
            <person name="Wang J."/>
            <person name="Wu Z."/>
            <person name="Liang H."/>
            <person name="Min J."/>
            <person name="Wu Q."/>
            <person name="Cheng S."/>
            <person name="Ruan J."/>
            <person name="Wang M."/>
            <person name="Shi Z."/>
            <person name="Wen M."/>
            <person name="Liu B."/>
            <person name="Ren X."/>
            <person name="Zheng H."/>
            <person name="Dong D."/>
            <person name="Cook K."/>
            <person name="Shan G."/>
            <person name="Zhang H."/>
            <person name="Kosiol C."/>
            <person name="Xie X."/>
            <person name="Lu Z."/>
            <person name="Zheng H."/>
            <person name="Li Y."/>
            <person name="Steiner C.C."/>
            <person name="Lam T.T."/>
            <person name="Lin S."/>
            <person name="Zhang Q."/>
            <person name="Li G."/>
            <person name="Tian J."/>
            <person name="Gong T."/>
            <person name="Liu H."/>
            <person name="Zhang D."/>
            <person name="Fang L."/>
            <person name="Ye C."/>
            <person name="Zhang J."/>
            <person name="Hu W."/>
            <person name="Xu A."/>
            <person name="Ren Y."/>
            <person name="Zhang G."/>
            <person name="Bruford M.W."/>
            <person name="Li Q."/>
            <person name="Ma L."/>
            <person name="Guo Y."/>
            <person name="An N."/>
            <person name="Hu Y."/>
            <person name="Zheng Y."/>
            <person name="Shi Y."/>
            <person name="Li Z."/>
            <person name="Liu Q."/>
            <person name="Chen Y."/>
            <person name="Zhao J."/>
            <person name="Qu N."/>
            <person name="Zhao S."/>
            <person name="Tian F."/>
            <person name="Wang X."/>
            <person name="Wang H."/>
            <person name="Xu L."/>
            <person name="Liu X."/>
            <person name="Vinar T."/>
            <person name="Wang Y."/>
            <person name="Lam T.W."/>
            <person name="Yiu S.M."/>
            <person name="Liu S."/>
            <person name="Zhang H."/>
            <person name="Li D."/>
            <person name="Huang Y."/>
            <person name="Wang X."/>
            <person name="Yang G."/>
            <person name="Jiang Z."/>
            <person name="Wang J."/>
            <person name="Qin N."/>
            <person name="Li L."/>
            <person name="Li J."/>
            <person name="Bolund L."/>
            <person name="Kristiansen K."/>
            <person name="Wong G.K."/>
            <person name="Olson M."/>
            <person name="Zhang X."/>
            <person name="Li S."/>
            <person name="Yang H."/>
            <person name="Wang J."/>
            <person name="Wang J."/>
        </authorList>
    </citation>
    <scope>NUCLEOTIDE SEQUENCE [LARGE SCALE GENOMIC DNA]</scope>
</reference>
<evidence type="ECO:0000313" key="2">
    <source>
        <dbReference type="Ensembl" id="ENSAMEP00000042781.1"/>
    </source>
</evidence>
<evidence type="ECO:0000256" key="1">
    <source>
        <dbReference type="SAM" id="Phobius"/>
    </source>
</evidence>
<name>A0A7N5KPC1_AILME</name>
<accession>A0A7N5KPC1</accession>
<dbReference type="Proteomes" id="UP000008912">
    <property type="component" value="Unassembled WGS sequence"/>
</dbReference>
<proteinExistence type="predicted"/>
<evidence type="ECO:0000313" key="3">
    <source>
        <dbReference type="Proteomes" id="UP000008912"/>
    </source>
</evidence>
<protein>
    <submittedName>
        <fullName evidence="2">Uncharacterized protein</fullName>
    </submittedName>
</protein>
<dbReference type="GeneTree" id="ENSGT01150000287026"/>